<accession>A0A4Z2FE01</accession>
<proteinExistence type="predicted"/>
<protein>
    <submittedName>
        <fullName evidence="2">Uncharacterized protein</fullName>
    </submittedName>
</protein>
<reference evidence="2 3" key="1">
    <citation type="submission" date="2019-03" db="EMBL/GenBank/DDBJ databases">
        <title>First draft genome of Liparis tanakae, snailfish: a comprehensive survey of snailfish specific genes.</title>
        <authorList>
            <person name="Kim W."/>
            <person name="Song I."/>
            <person name="Jeong J.-H."/>
            <person name="Kim D."/>
            <person name="Kim S."/>
            <person name="Ryu S."/>
            <person name="Song J.Y."/>
            <person name="Lee S.K."/>
        </authorList>
    </citation>
    <scope>NUCLEOTIDE SEQUENCE [LARGE SCALE GENOMIC DNA]</scope>
    <source>
        <tissue evidence="2">Muscle</tissue>
    </source>
</reference>
<name>A0A4Z2FE01_9TELE</name>
<feature type="region of interest" description="Disordered" evidence="1">
    <location>
        <begin position="50"/>
        <end position="71"/>
    </location>
</feature>
<comment type="caution">
    <text evidence="2">The sequence shown here is derived from an EMBL/GenBank/DDBJ whole genome shotgun (WGS) entry which is preliminary data.</text>
</comment>
<keyword evidence="3" id="KW-1185">Reference proteome</keyword>
<dbReference type="AlphaFoldDB" id="A0A4Z2FE01"/>
<dbReference type="EMBL" id="SRLO01001299">
    <property type="protein sequence ID" value="TNN39211.1"/>
    <property type="molecule type" value="Genomic_DNA"/>
</dbReference>
<gene>
    <name evidence="2" type="ORF">EYF80_050620</name>
</gene>
<evidence type="ECO:0000256" key="1">
    <source>
        <dbReference type="SAM" id="MobiDB-lite"/>
    </source>
</evidence>
<sequence>MGCRVVDAVHRLVSRLQDEFSLEFKILKTGGTGGVCKKIDDTQDTLKLDSHSLYRQHDGASRPSKTEQDAA</sequence>
<dbReference type="Proteomes" id="UP000314294">
    <property type="component" value="Unassembled WGS sequence"/>
</dbReference>
<evidence type="ECO:0000313" key="2">
    <source>
        <dbReference type="EMBL" id="TNN39211.1"/>
    </source>
</evidence>
<evidence type="ECO:0000313" key="3">
    <source>
        <dbReference type="Proteomes" id="UP000314294"/>
    </source>
</evidence>
<organism evidence="2 3">
    <name type="scientific">Liparis tanakae</name>
    <name type="common">Tanaka's snailfish</name>
    <dbReference type="NCBI Taxonomy" id="230148"/>
    <lineage>
        <taxon>Eukaryota</taxon>
        <taxon>Metazoa</taxon>
        <taxon>Chordata</taxon>
        <taxon>Craniata</taxon>
        <taxon>Vertebrata</taxon>
        <taxon>Euteleostomi</taxon>
        <taxon>Actinopterygii</taxon>
        <taxon>Neopterygii</taxon>
        <taxon>Teleostei</taxon>
        <taxon>Neoteleostei</taxon>
        <taxon>Acanthomorphata</taxon>
        <taxon>Eupercaria</taxon>
        <taxon>Perciformes</taxon>
        <taxon>Cottioidei</taxon>
        <taxon>Cottales</taxon>
        <taxon>Liparidae</taxon>
        <taxon>Liparis</taxon>
    </lineage>
</organism>